<evidence type="ECO:0000313" key="13">
    <source>
        <dbReference type="Proteomes" id="UP000002036"/>
    </source>
</evidence>
<dbReference type="HOGENOM" id="CLU_811503_0_0_1"/>
<feature type="region of interest" description="Disordered" evidence="10">
    <location>
        <begin position="110"/>
        <end position="133"/>
    </location>
</feature>
<keyword evidence="8" id="KW-0539">Nucleus</keyword>
<dbReference type="GO" id="GO:0000978">
    <property type="term" value="F:RNA polymerase II cis-regulatory region sequence-specific DNA binding"/>
    <property type="evidence" value="ECO:0007669"/>
    <property type="project" value="TreeGrafter"/>
</dbReference>
<keyword evidence="13" id="KW-1185">Reference proteome</keyword>
<evidence type="ECO:0000256" key="10">
    <source>
        <dbReference type="SAM" id="MobiDB-lite"/>
    </source>
</evidence>
<dbReference type="Gene3D" id="3.30.160.60">
    <property type="entry name" value="Classic Zinc Finger"/>
    <property type="match status" value="2"/>
</dbReference>
<dbReference type="EMBL" id="CU928167">
    <property type="protein sequence ID" value="CAR21999.1"/>
    <property type="molecule type" value="Genomic_DNA"/>
</dbReference>
<dbReference type="KEGG" id="lth:KLTH0C04884g"/>
<evidence type="ECO:0000256" key="4">
    <source>
        <dbReference type="ARBA" id="ARBA00022771"/>
    </source>
</evidence>
<keyword evidence="5" id="KW-0862">Zinc</keyword>
<evidence type="ECO:0000256" key="1">
    <source>
        <dbReference type="ARBA" id="ARBA00004123"/>
    </source>
</evidence>
<dbReference type="PROSITE" id="PS50157">
    <property type="entry name" value="ZINC_FINGER_C2H2_2"/>
    <property type="match status" value="2"/>
</dbReference>
<protein>
    <submittedName>
        <fullName evidence="12">KLTH0C04884p</fullName>
    </submittedName>
</protein>
<dbReference type="PANTHER" id="PTHR14003:SF20">
    <property type="entry name" value="FINGER DOMAIN PROTEIN, PUTATIVE (AFU_ORTHOLOGUE AFUA_4G10380)-RELATED"/>
    <property type="match status" value="1"/>
</dbReference>
<evidence type="ECO:0000313" key="12">
    <source>
        <dbReference type="EMBL" id="CAR21999.1"/>
    </source>
</evidence>
<feature type="domain" description="C2H2-type" evidence="11">
    <location>
        <begin position="266"/>
        <end position="295"/>
    </location>
</feature>
<dbReference type="GeneID" id="8291304"/>
<sequence length="342" mass="37356">MAKSQLHEEPQRVPAFWETYQPLDGSRVAGDLFTSFKSSEEVLSLTSHHALFQQDQMHMYTDGLATNPLVFGDSHFQFQDHGEHGGHDSCDAHDARDSYAYISGSSSCDELPPAHAQPHGAGASAGPLTFSDLEESDSTDADALFVAEPCGRSRCALPARSDSFDLAQLLYSHSSSPSRPPWSLVDAQKRNKSTNDVASGRRSSHCRAKRPSFATLDAGKTASEDARAVSKLKLQPRYVCASCGKCFNRPSSLATHNNTHTGDKPFTCPFENCDKQFNARSNMTRHYKLHFKTEGGTYLLPNGEVTRARPPMRQLVGMQSNVAASDLISFSETSEDLPLAGP</sequence>
<feature type="region of interest" description="Disordered" evidence="10">
    <location>
        <begin position="172"/>
        <end position="204"/>
    </location>
</feature>
<keyword evidence="3" id="KW-0677">Repeat</keyword>
<gene>
    <name evidence="12" type="ordered locus">KLTH0C04884g</name>
</gene>
<evidence type="ECO:0000256" key="8">
    <source>
        <dbReference type="ARBA" id="ARBA00023242"/>
    </source>
</evidence>
<dbReference type="GO" id="GO:0000981">
    <property type="term" value="F:DNA-binding transcription factor activity, RNA polymerase II-specific"/>
    <property type="evidence" value="ECO:0007669"/>
    <property type="project" value="TreeGrafter"/>
</dbReference>
<dbReference type="PANTHER" id="PTHR14003">
    <property type="entry name" value="TRANSCRIPTIONAL REPRESSOR PROTEIN YY"/>
    <property type="match status" value="1"/>
</dbReference>
<reference evidence="12 13" key="1">
    <citation type="journal article" date="2009" name="Genome Res.">
        <title>Comparative genomics of protoploid Saccharomycetaceae.</title>
        <authorList>
            <consortium name="The Genolevures Consortium"/>
            <person name="Souciet J.-L."/>
            <person name="Dujon B."/>
            <person name="Gaillardin C."/>
            <person name="Johnston M."/>
            <person name="Baret P.V."/>
            <person name="Cliften P."/>
            <person name="Sherman D.J."/>
            <person name="Weissenbach J."/>
            <person name="Westhof E."/>
            <person name="Wincker P."/>
            <person name="Jubin C."/>
            <person name="Poulain J."/>
            <person name="Barbe V."/>
            <person name="Segurens B."/>
            <person name="Artiguenave F."/>
            <person name="Anthouard V."/>
            <person name="Vacherie B."/>
            <person name="Val M.-E."/>
            <person name="Fulton R.S."/>
            <person name="Minx P."/>
            <person name="Wilson R."/>
            <person name="Durrens P."/>
            <person name="Jean G."/>
            <person name="Marck C."/>
            <person name="Martin T."/>
            <person name="Nikolski M."/>
            <person name="Rolland T."/>
            <person name="Seret M.-L."/>
            <person name="Casaregola S."/>
            <person name="Despons L."/>
            <person name="Fairhead C."/>
            <person name="Fischer G."/>
            <person name="Lafontaine I."/>
            <person name="Leh V."/>
            <person name="Lemaire M."/>
            <person name="de Montigny J."/>
            <person name="Neuveglise C."/>
            <person name="Thierry A."/>
            <person name="Blanc-Lenfle I."/>
            <person name="Bleykasten C."/>
            <person name="Diffels J."/>
            <person name="Fritsch E."/>
            <person name="Frangeul L."/>
            <person name="Goeffon A."/>
            <person name="Jauniaux N."/>
            <person name="Kachouri-Lafond R."/>
            <person name="Payen C."/>
            <person name="Potier S."/>
            <person name="Pribylova L."/>
            <person name="Ozanne C."/>
            <person name="Richard G.-F."/>
            <person name="Sacerdot C."/>
            <person name="Straub M.-L."/>
            <person name="Talla E."/>
        </authorList>
    </citation>
    <scope>NUCLEOTIDE SEQUENCE [LARGE SCALE GENOMIC DNA]</scope>
    <source>
        <strain evidence="13">ATCC 56472 / CBS 6340 / NRRL Y-8284</strain>
    </source>
</reference>
<keyword evidence="6" id="KW-0805">Transcription regulation</keyword>
<dbReference type="GO" id="GO:0000785">
    <property type="term" value="C:chromatin"/>
    <property type="evidence" value="ECO:0007669"/>
    <property type="project" value="TreeGrafter"/>
</dbReference>
<dbReference type="Proteomes" id="UP000002036">
    <property type="component" value="Chromosome C"/>
</dbReference>
<name>C5DDY8_LACTC</name>
<evidence type="ECO:0000256" key="6">
    <source>
        <dbReference type="ARBA" id="ARBA00023015"/>
    </source>
</evidence>
<dbReference type="RefSeq" id="XP_002552437.1">
    <property type="nucleotide sequence ID" value="XM_002552391.1"/>
</dbReference>
<dbReference type="SUPFAM" id="SSF57667">
    <property type="entry name" value="beta-beta-alpha zinc fingers"/>
    <property type="match status" value="1"/>
</dbReference>
<evidence type="ECO:0000256" key="3">
    <source>
        <dbReference type="ARBA" id="ARBA00022737"/>
    </source>
</evidence>
<organism evidence="12 13">
    <name type="scientific">Lachancea thermotolerans (strain ATCC 56472 / CBS 6340 / NRRL Y-8284)</name>
    <name type="common">Yeast</name>
    <name type="synonym">Kluyveromyces thermotolerans</name>
    <dbReference type="NCBI Taxonomy" id="559295"/>
    <lineage>
        <taxon>Eukaryota</taxon>
        <taxon>Fungi</taxon>
        <taxon>Dikarya</taxon>
        <taxon>Ascomycota</taxon>
        <taxon>Saccharomycotina</taxon>
        <taxon>Saccharomycetes</taxon>
        <taxon>Saccharomycetales</taxon>
        <taxon>Saccharomycetaceae</taxon>
        <taxon>Lachancea</taxon>
    </lineage>
</organism>
<dbReference type="InterPro" id="IPR013087">
    <property type="entry name" value="Znf_C2H2_type"/>
</dbReference>
<keyword evidence="2" id="KW-0479">Metal-binding</keyword>
<evidence type="ECO:0000256" key="5">
    <source>
        <dbReference type="ARBA" id="ARBA00022833"/>
    </source>
</evidence>
<dbReference type="AlphaFoldDB" id="C5DDY8"/>
<dbReference type="InParanoid" id="C5DDY8"/>
<comment type="subcellular location">
    <subcellularLocation>
        <location evidence="1">Nucleus</location>
    </subcellularLocation>
</comment>
<accession>C5DDY8</accession>
<keyword evidence="7" id="KW-0804">Transcription</keyword>
<dbReference type="eggNOG" id="KOG1721">
    <property type="taxonomic scope" value="Eukaryota"/>
</dbReference>
<dbReference type="GO" id="GO:0008270">
    <property type="term" value="F:zinc ion binding"/>
    <property type="evidence" value="ECO:0007669"/>
    <property type="project" value="UniProtKB-KW"/>
</dbReference>
<evidence type="ECO:0000256" key="9">
    <source>
        <dbReference type="PROSITE-ProRule" id="PRU00042"/>
    </source>
</evidence>
<dbReference type="OrthoDB" id="6077919at2759"/>
<evidence type="ECO:0000259" key="11">
    <source>
        <dbReference type="PROSITE" id="PS50157"/>
    </source>
</evidence>
<evidence type="ECO:0000256" key="2">
    <source>
        <dbReference type="ARBA" id="ARBA00022723"/>
    </source>
</evidence>
<proteinExistence type="predicted"/>
<dbReference type="Pfam" id="PF00096">
    <property type="entry name" value="zf-C2H2"/>
    <property type="match status" value="2"/>
</dbReference>
<keyword evidence="4 9" id="KW-0863">Zinc-finger</keyword>
<evidence type="ECO:0000256" key="7">
    <source>
        <dbReference type="ARBA" id="ARBA00023163"/>
    </source>
</evidence>
<dbReference type="PROSITE" id="PS00028">
    <property type="entry name" value="ZINC_FINGER_C2H2_1"/>
    <property type="match status" value="2"/>
</dbReference>
<dbReference type="FunFam" id="3.30.160.60:FF:000060">
    <property type="entry name" value="zinc finger protein 436"/>
    <property type="match status" value="1"/>
</dbReference>
<feature type="domain" description="C2H2-type" evidence="11">
    <location>
        <begin position="238"/>
        <end position="265"/>
    </location>
</feature>
<dbReference type="STRING" id="559295.C5DDY8"/>
<dbReference type="SMART" id="SM00355">
    <property type="entry name" value="ZnF_C2H2"/>
    <property type="match status" value="2"/>
</dbReference>
<feature type="compositionally biased region" description="Low complexity" evidence="10">
    <location>
        <begin position="113"/>
        <end position="127"/>
    </location>
</feature>
<dbReference type="GO" id="GO:0005634">
    <property type="term" value="C:nucleus"/>
    <property type="evidence" value="ECO:0007669"/>
    <property type="project" value="UniProtKB-SubCell"/>
</dbReference>
<feature type="compositionally biased region" description="Low complexity" evidence="10">
    <location>
        <begin position="172"/>
        <end position="183"/>
    </location>
</feature>
<dbReference type="InterPro" id="IPR036236">
    <property type="entry name" value="Znf_C2H2_sf"/>
</dbReference>
<dbReference type="GO" id="GO:0005667">
    <property type="term" value="C:transcription regulator complex"/>
    <property type="evidence" value="ECO:0007669"/>
    <property type="project" value="TreeGrafter"/>
</dbReference>